<keyword evidence="2" id="KW-1185">Reference proteome</keyword>
<evidence type="ECO:0000313" key="1">
    <source>
        <dbReference type="EMBL" id="RMA41964.1"/>
    </source>
</evidence>
<evidence type="ECO:0000313" key="2">
    <source>
        <dbReference type="Proteomes" id="UP000281343"/>
    </source>
</evidence>
<dbReference type="EMBL" id="RCNT01000005">
    <property type="protein sequence ID" value="RMA41964.1"/>
    <property type="molecule type" value="Genomic_DNA"/>
</dbReference>
<organism evidence="1 2">
    <name type="scientific">Rhodophyticola porphyridii</name>
    <dbReference type="NCBI Taxonomy" id="1852017"/>
    <lineage>
        <taxon>Bacteria</taxon>
        <taxon>Pseudomonadati</taxon>
        <taxon>Pseudomonadota</taxon>
        <taxon>Alphaproteobacteria</taxon>
        <taxon>Rhodobacterales</taxon>
        <taxon>Roseobacteraceae</taxon>
        <taxon>Rhodophyticola</taxon>
    </lineage>
</organism>
<protein>
    <submittedName>
        <fullName evidence="1">Uncharacterized protein</fullName>
    </submittedName>
</protein>
<name>A0A3L9XZI4_9RHOB</name>
<accession>A0A3L9XZI4</accession>
<dbReference type="Proteomes" id="UP000281343">
    <property type="component" value="Unassembled WGS sequence"/>
</dbReference>
<dbReference type="AlphaFoldDB" id="A0A3L9XZI4"/>
<comment type="caution">
    <text evidence="1">The sequence shown here is derived from an EMBL/GenBank/DDBJ whole genome shotgun (WGS) entry which is preliminary data.</text>
</comment>
<reference evidence="1 2" key="1">
    <citation type="submission" date="2018-10" db="EMBL/GenBank/DDBJ databases">
        <authorList>
            <person name="Jung H.S."/>
            <person name="Jeon C.O."/>
        </authorList>
    </citation>
    <scope>NUCLEOTIDE SEQUENCE [LARGE SCALE GENOMIC DNA]</scope>
    <source>
        <strain evidence="1 2">MA-7-27</strain>
    </source>
</reference>
<dbReference type="RefSeq" id="WP_121898071.1">
    <property type="nucleotide sequence ID" value="NZ_RCNT01000005.1"/>
</dbReference>
<proteinExistence type="predicted"/>
<gene>
    <name evidence="1" type="ORF">D9R08_10835</name>
</gene>
<sequence length="77" mass="7518">MAGAAAAGWRYACPMAGCCGSIGGLANAFTDAGRAAGPDRRFRQALAMHLPDGLRAGIVSAKGSALDGALAMAAALP</sequence>